<dbReference type="EMBL" id="MT663534">
    <property type="protein sequence ID" value="QOI90240.1"/>
    <property type="molecule type" value="Genomic_DNA"/>
</dbReference>
<dbReference type="GO" id="GO:0003899">
    <property type="term" value="F:DNA-directed RNA polymerase activity"/>
    <property type="evidence" value="ECO:0007669"/>
    <property type="project" value="UniProtKB-EC"/>
</dbReference>
<feature type="domain" description="Hint" evidence="13">
    <location>
        <begin position="739"/>
        <end position="835"/>
    </location>
</feature>
<dbReference type="Gene3D" id="2.40.50.150">
    <property type="match status" value="1"/>
</dbReference>
<keyword evidence="15" id="KW-1185">Reference proteome</keyword>
<dbReference type="GO" id="GO:0016539">
    <property type="term" value="P:intein-mediated protein splicing"/>
    <property type="evidence" value="ECO:0007669"/>
    <property type="project" value="InterPro"/>
</dbReference>
<dbReference type="Pfam" id="PF04567">
    <property type="entry name" value="RNA_pol_Rpb2_5"/>
    <property type="match status" value="1"/>
</dbReference>
<dbReference type="InterPro" id="IPR015712">
    <property type="entry name" value="DNA-dir_RNA_pol_su2"/>
</dbReference>
<dbReference type="InterPro" id="IPR007646">
    <property type="entry name" value="RNA_pol_Rpb2_4"/>
</dbReference>
<dbReference type="GO" id="GO:0000428">
    <property type="term" value="C:DNA-directed RNA polymerase complex"/>
    <property type="evidence" value="ECO:0007669"/>
    <property type="project" value="UniProtKB-KW"/>
</dbReference>
<dbReference type="Pfam" id="PF04566">
    <property type="entry name" value="RNA_pol_Rpb2_4"/>
    <property type="match status" value="1"/>
</dbReference>
<reference evidence="14" key="1">
    <citation type="submission" date="2020-06" db="EMBL/GenBank/DDBJ databases">
        <title>Lateral gene transfer of anion-conducting channel rhodopsins between green algae and giant viruses.</title>
        <authorList>
            <person name="Rozenberg A."/>
            <person name="Oppermann J."/>
            <person name="Wietek J."/>
            <person name="Fernandez Lahore R.G."/>
            <person name="Sandaa R.-A."/>
            <person name="Bratbak G."/>
            <person name="Hegemann P."/>
            <person name="Beja O."/>
        </authorList>
    </citation>
    <scope>NUCLEOTIDE SEQUENCE</scope>
    <source>
        <strain evidence="14">01B</strain>
    </source>
</reference>
<dbReference type="CDD" id="cd00653">
    <property type="entry name" value="RNA_pol_B_RPB2"/>
    <property type="match status" value="1"/>
</dbReference>
<dbReference type="Gene3D" id="3.90.1800.10">
    <property type="entry name" value="RNA polymerase alpha subunit dimerisation domain"/>
    <property type="match status" value="1"/>
</dbReference>
<proteinExistence type="inferred from homology"/>
<dbReference type="SMART" id="SM00306">
    <property type="entry name" value="HintN"/>
    <property type="match status" value="1"/>
</dbReference>
<dbReference type="InterPro" id="IPR007641">
    <property type="entry name" value="RNA_pol_Rpb2_7"/>
</dbReference>
<protein>
    <recommendedName>
        <fullName evidence="2">DNA-directed RNA polymerase</fullName>
        <ecNumber evidence="2">2.7.7.6</ecNumber>
    </recommendedName>
</protein>
<dbReference type="GO" id="GO:0006351">
    <property type="term" value="P:DNA-templated transcription"/>
    <property type="evidence" value="ECO:0007669"/>
    <property type="project" value="InterPro"/>
</dbReference>
<evidence type="ECO:0000256" key="3">
    <source>
        <dbReference type="ARBA" id="ARBA00022478"/>
    </source>
</evidence>
<dbReference type="Gene3D" id="2.170.16.10">
    <property type="entry name" value="Hedgehog/Intein (Hint) domain"/>
    <property type="match status" value="1"/>
</dbReference>
<dbReference type="Gene3D" id="2.40.270.10">
    <property type="entry name" value="DNA-directed RNA polymerase, subunit 2, domain 6"/>
    <property type="match status" value="1"/>
</dbReference>
<evidence type="ECO:0000256" key="1">
    <source>
        <dbReference type="ARBA" id="ARBA00006835"/>
    </source>
</evidence>
<dbReference type="InterPro" id="IPR007645">
    <property type="entry name" value="RNA_pol_Rpb2_3"/>
</dbReference>
<dbReference type="Gene3D" id="3.90.1110.10">
    <property type="entry name" value="RNA polymerase Rpb2, domain 2"/>
    <property type="match status" value="1"/>
</dbReference>
<dbReference type="Pfam" id="PF00562">
    <property type="entry name" value="RNA_pol_Rpb2_6"/>
    <property type="match status" value="1"/>
</dbReference>
<evidence type="ECO:0000256" key="10">
    <source>
        <dbReference type="ARBA" id="ARBA00023000"/>
    </source>
</evidence>
<keyword evidence="4" id="KW-0808">Transferase</keyword>
<dbReference type="Gene3D" id="3.10.28.10">
    <property type="entry name" value="Homing endonucleases"/>
    <property type="match status" value="1"/>
</dbReference>
<dbReference type="GO" id="GO:0003677">
    <property type="term" value="F:DNA binding"/>
    <property type="evidence" value="ECO:0007669"/>
    <property type="project" value="InterPro"/>
</dbReference>
<sequence>MTEFDLSSLEFEKYTWDVIQSYFDDSQSKCLIKHQIESYNDFVLNKLEQIIEGFNDLQIHHKYIPELDDFKYTICINVSKPVMTRPTVYEKDGSTRIMTPTDARQRNFSYSSNVYVEFKIHIKWYDNENNKKECRKIMKNVNIGKVPIMVGSNYCILENPFFKINSQECKYDYGGYFIINGNEKVVISHDRIAENKTYVFLDNKLSQYSHIAEIRSVPDNVFGPPKLTSLKLSSKQTQFGHYVRMNIHHIRIDIPIFILFRALGFESDKDIVKLCVYDIEDPNNKILIDNLKGSIEDSNTVLTRLSALDYLQKFLNISGFPKEIMQNKSKRINIILDILKNDFLPHVGEDRFKKALYLGYMVNKLMKCFLGIHPMDDRDSYLNKRVDTPGIMVANLFRQYYGKVVKDVKNMIYKELNNGSWKVTNDLVNLINKSNIYKIVKPSTIESGLKYGLATGNWGIKNTNAKQGVAQVLNRLTYNATISHLRRVNTPMEKSGKLIQPRKLHNTQWGIICPSETPEGSSVGLVKNISIMSTITIASNSTSIYTYLKEFGVTDIGFDQIQELNKNTWIFVNGNIVGIHKNPKYVYGNMLAYKRKGIINIYTSISWDISKNTINISTEAGRCVRPIYIVNPSNNKLLFDKKYILALKNKEITWKNLIADITINNTSDDKFESIIEYVDVEENNTLMIASMLNDLKKGNKGERLQLKYTHMEIHPSLILGVLASNIPFSNHNQAPRNTYQCLDPDEPVLLANGTRKRIGDVVVGDEVKSFCPKTLAYVNTKVVNQYVRETDKEIYTLSTISGRKITVTYDHKFMTDNGWMEMIDIYPNQSRVGVSFDPMVSWYESSSDIKILNQYVNEYTVDELEERLSPTHQTHSKYNNVILQDSRIRENLGTLAKIVGFVYTEGCVQYFINNCTPHVQFTCSTIESIEALMNDIALLGFGKRNILETSNETSYTTKYKVVYTGPFAFLLMLLDDVCEKNASQQMRVPAWIQSSSTHVQTEFVRGLYGANGGHIIYDEDMSVVKIEPLSLSCLPEYNNHLVEFMRFVENVLSKNNIHTGSIKITGFATENSIVSLELDESVDNVIAFFEVVAFPYDYKKNCVAGVVVEYMKTLKHTEQYITFKEFRNKIIVNTNSCFVPVELPIREFQKTTIADITVDVEHHSFIGGDNFMVHNSAMGKQAIGLYATNYKTRLDTLSHVLNYPQQPLVKTNMSTMLNLSNMPCGTNVIVAIATYTGYNQEDSIILNKSSVQRGLFTSTFYRTLKEQCNKNLSTGEEEIFCNPKNMESFVNKPQNYNKIDEDGFVSENIFVEAGDVLIGKCMPQKTSTNFFHKDNSITMKNNEIGYIDMSCTNDKYFKNTSADGYSFCKIKIRNFREPTIGDKLSSNHAQKGSIGIMYTQEDMPYTKDGLVPDIIINPHAIPSRMTIAQLIETIMGKACATMGTVGNATPFTSIGVNDICNILGNDCKLEPHGNQLMYNSRTGEQMKTSIFVGPTYYQRLKHMVCDKIHSRNSNGPVVLLTRQPAEGRARDGGLRLGEMEVECNWGHGTMNFLKERFIDCSDNYRIFTCKKCGNIANVNPNQNIYICNLCNNKTNFSEIRIPFASKLLFQEIQSMGINTKFYT</sequence>
<dbReference type="NCBIfam" id="TIGR01445">
    <property type="entry name" value="intein_Nterm"/>
    <property type="match status" value="1"/>
</dbReference>
<gene>
    <name evidence="14" type="ORF">HWQ62_00103</name>
</gene>
<dbReference type="CDD" id="cd00081">
    <property type="entry name" value="Hint"/>
    <property type="match status" value="1"/>
</dbReference>
<comment type="similarity">
    <text evidence="1">Belongs to the RNA polymerase beta chain family.</text>
</comment>
<evidence type="ECO:0000256" key="6">
    <source>
        <dbReference type="ARBA" id="ARBA00022723"/>
    </source>
</evidence>
<keyword evidence="5" id="KW-0548">Nucleotidyltransferase</keyword>
<dbReference type="GO" id="GO:0008270">
    <property type="term" value="F:zinc ion binding"/>
    <property type="evidence" value="ECO:0007669"/>
    <property type="project" value="UniProtKB-KW"/>
</dbReference>
<dbReference type="Proteomes" id="UP001162120">
    <property type="component" value="Segment"/>
</dbReference>
<dbReference type="InterPro" id="IPR007647">
    <property type="entry name" value="RNA_pol_Rpb2_5"/>
</dbReference>
<keyword evidence="7" id="KW-0863">Zinc-finger</keyword>
<keyword evidence="8" id="KW-0068">Autocatalytic cleavage</keyword>
<accession>A0A7L9AYH1</accession>
<evidence type="ECO:0000313" key="15">
    <source>
        <dbReference type="Proteomes" id="UP001162120"/>
    </source>
</evidence>
<dbReference type="EC" id="2.7.7.6" evidence="2"/>
<keyword evidence="11" id="KW-0804">Transcription</keyword>
<evidence type="ECO:0000256" key="5">
    <source>
        <dbReference type="ARBA" id="ARBA00022695"/>
    </source>
</evidence>
<evidence type="ECO:0000256" key="4">
    <source>
        <dbReference type="ARBA" id="ARBA00022679"/>
    </source>
</evidence>
<evidence type="ECO:0000256" key="9">
    <source>
        <dbReference type="ARBA" id="ARBA00022833"/>
    </source>
</evidence>
<dbReference type="GO" id="GO:0032549">
    <property type="term" value="F:ribonucleoside binding"/>
    <property type="evidence" value="ECO:0007669"/>
    <property type="project" value="InterPro"/>
</dbReference>
<dbReference type="Pfam" id="PF04563">
    <property type="entry name" value="RNA_pol_Rpb2_1"/>
    <property type="match status" value="1"/>
</dbReference>
<dbReference type="SUPFAM" id="SSF51294">
    <property type="entry name" value="Hedgehog/intein (Hint) domain"/>
    <property type="match status" value="1"/>
</dbReference>
<dbReference type="InterPro" id="IPR007120">
    <property type="entry name" value="DNA-dir_RNAP_su2_dom"/>
</dbReference>
<dbReference type="InterPro" id="IPR027434">
    <property type="entry name" value="Homing_endonucl"/>
</dbReference>
<evidence type="ECO:0000256" key="11">
    <source>
        <dbReference type="ARBA" id="ARBA00023163"/>
    </source>
</evidence>
<dbReference type="InterPro" id="IPR036844">
    <property type="entry name" value="Hint_dom_sf"/>
</dbReference>
<keyword evidence="3" id="KW-0240">DNA-directed RNA polymerase</keyword>
<evidence type="ECO:0000256" key="8">
    <source>
        <dbReference type="ARBA" id="ARBA00022813"/>
    </source>
</evidence>
<dbReference type="Pfam" id="PF04561">
    <property type="entry name" value="RNA_pol_Rpb2_2"/>
    <property type="match status" value="1"/>
</dbReference>
<dbReference type="SUPFAM" id="SSF64484">
    <property type="entry name" value="beta and beta-prime subunits of DNA dependent RNA-polymerase"/>
    <property type="match status" value="2"/>
</dbReference>
<evidence type="ECO:0000313" key="14">
    <source>
        <dbReference type="EMBL" id="QOI90240.1"/>
    </source>
</evidence>
<evidence type="ECO:0000256" key="7">
    <source>
        <dbReference type="ARBA" id="ARBA00022771"/>
    </source>
</evidence>
<evidence type="ECO:0000259" key="13">
    <source>
        <dbReference type="SMART" id="SM00306"/>
    </source>
</evidence>
<dbReference type="PROSITE" id="PS50817">
    <property type="entry name" value="INTEIN_N_TER"/>
    <property type="match status" value="1"/>
</dbReference>
<evidence type="ECO:0000256" key="12">
    <source>
        <dbReference type="ARBA" id="ARBA00048552"/>
    </source>
</evidence>
<dbReference type="InterPro" id="IPR037034">
    <property type="entry name" value="RNA_pol_Rpb2_2_sf"/>
</dbReference>
<dbReference type="Pfam" id="PF04560">
    <property type="entry name" value="RNA_pol_Rpb2_7"/>
    <property type="match status" value="1"/>
</dbReference>
<name>A0A7L9AYH1_9VIRU</name>
<dbReference type="InterPro" id="IPR007642">
    <property type="entry name" value="RNA_pol_Rpb2_2"/>
</dbReference>
<dbReference type="InterPro" id="IPR037033">
    <property type="entry name" value="DNA-dir_RNAP_su2_hyb_sf"/>
</dbReference>
<dbReference type="Gene3D" id="3.90.1100.10">
    <property type="match status" value="2"/>
</dbReference>
<organism evidence="14 15">
    <name type="scientific">Pyramimonas orientalis virus 01B</name>
    <dbReference type="NCBI Taxonomy" id="3134525"/>
    <lineage>
        <taxon>Viruses</taxon>
        <taxon>Varidnaviria</taxon>
        <taxon>Bamfordvirae</taxon>
        <taxon>Nucleocytoviricota</taxon>
        <taxon>Megaviricetes</taxon>
        <taxon>Imitervirales</taxon>
        <taxon>Allomimiviridae</taxon>
        <taxon>Heliosvirus</taxon>
        <taxon>Heliosvirus raunefjordenense</taxon>
    </lineage>
</organism>
<dbReference type="InterPro" id="IPR006141">
    <property type="entry name" value="Intein_N"/>
</dbReference>
<dbReference type="InterPro" id="IPR007644">
    <property type="entry name" value="RNA_pol_bsu_protrusion"/>
</dbReference>
<keyword evidence="6" id="KW-0479">Metal-binding</keyword>
<comment type="catalytic activity">
    <reaction evidence="12">
        <text>RNA(n) + a ribonucleoside 5'-triphosphate = RNA(n+1) + diphosphate</text>
        <dbReference type="Rhea" id="RHEA:21248"/>
        <dbReference type="Rhea" id="RHEA-COMP:14527"/>
        <dbReference type="Rhea" id="RHEA-COMP:17342"/>
        <dbReference type="ChEBI" id="CHEBI:33019"/>
        <dbReference type="ChEBI" id="CHEBI:61557"/>
        <dbReference type="ChEBI" id="CHEBI:140395"/>
        <dbReference type="EC" id="2.7.7.6"/>
    </reaction>
</comment>
<dbReference type="PANTHER" id="PTHR20856">
    <property type="entry name" value="DNA-DIRECTED RNA POLYMERASE I SUBUNIT 2"/>
    <property type="match status" value="1"/>
</dbReference>
<dbReference type="Pfam" id="PF04565">
    <property type="entry name" value="RNA_pol_Rpb2_3"/>
    <property type="match status" value="1"/>
</dbReference>
<dbReference type="InterPro" id="IPR003587">
    <property type="entry name" value="Hint_dom_N"/>
</dbReference>
<dbReference type="InterPro" id="IPR014724">
    <property type="entry name" value="RNA_pol_RPB2_OB-fold"/>
</dbReference>
<keyword evidence="9" id="KW-0862">Zinc</keyword>
<keyword evidence="10" id="KW-0651">Protein splicing</keyword>
<evidence type="ECO:0000256" key="2">
    <source>
        <dbReference type="ARBA" id="ARBA00012418"/>
    </source>
</evidence>